<dbReference type="InterPro" id="IPR011990">
    <property type="entry name" value="TPR-like_helical_dom_sf"/>
</dbReference>
<accession>A0ABU1YG53</accession>
<dbReference type="Gene3D" id="1.25.40.10">
    <property type="entry name" value="Tetratricopeptide repeat domain"/>
    <property type="match status" value="1"/>
</dbReference>
<dbReference type="SUPFAM" id="SSF81901">
    <property type="entry name" value="HCP-like"/>
    <property type="match status" value="1"/>
</dbReference>
<sequence>MKKRSSEFLNAMAAYDADDETLALALMEQCAKSGDPSACFLAALWYRDGVGAPASPDRSAHWLTRFQELAENGDVEAQWQLGQHFRFGNLLPLDIARANYWLERAAEGGHGEAQHHLAWFYERGQYGYPVDKEAAESWYQSAFKLENPETIYLFALRQFNDGRPTDSALELLRKAGDLGFGQANDVLQSITH</sequence>
<reference evidence="1 2" key="1">
    <citation type="submission" date="2023-07" db="EMBL/GenBank/DDBJ databases">
        <title>Sorghum-associated microbial communities from plants grown in Nebraska, USA.</title>
        <authorList>
            <person name="Schachtman D."/>
        </authorList>
    </citation>
    <scope>NUCLEOTIDE SEQUENCE [LARGE SCALE GENOMIC DNA]</scope>
    <source>
        <strain evidence="1 2">BE314</strain>
    </source>
</reference>
<dbReference type="Pfam" id="PF08238">
    <property type="entry name" value="Sel1"/>
    <property type="match status" value="4"/>
</dbReference>
<dbReference type="InterPro" id="IPR006597">
    <property type="entry name" value="Sel1-like"/>
</dbReference>
<name>A0ABU1YG53_ROSSA</name>
<proteinExistence type="predicted"/>
<comment type="caution">
    <text evidence="1">The sequence shown here is derived from an EMBL/GenBank/DDBJ whole genome shotgun (WGS) entry which is preliminary data.</text>
</comment>
<dbReference type="PANTHER" id="PTHR11102:SF160">
    <property type="entry name" value="ERAD-ASSOCIATED E3 UBIQUITIN-PROTEIN LIGASE COMPONENT HRD3"/>
    <property type="match status" value="1"/>
</dbReference>
<dbReference type="PANTHER" id="PTHR11102">
    <property type="entry name" value="SEL-1-LIKE PROTEIN"/>
    <property type="match status" value="1"/>
</dbReference>
<gene>
    <name evidence="1" type="ORF">J2X20_000432</name>
</gene>
<evidence type="ECO:0000313" key="1">
    <source>
        <dbReference type="EMBL" id="MDR7267803.1"/>
    </source>
</evidence>
<keyword evidence="2" id="KW-1185">Reference proteome</keyword>
<dbReference type="InterPro" id="IPR050767">
    <property type="entry name" value="Sel1_AlgK"/>
</dbReference>
<evidence type="ECO:0000313" key="2">
    <source>
        <dbReference type="Proteomes" id="UP001180453"/>
    </source>
</evidence>
<organism evidence="1 2">
    <name type="scientific">Roseateles saccharophilus</name>
    <name type="common">Pseudomonas saccharophila</name>
    <dbReference type="NCBI Taxonomy" id="304"/>
    <lineage>
        <taxon>Bacteria</taxon>
        <taxon>Pseudomonadati</taxon>
        <taxon>Pseudomonadota</taxon>
        <taxon>Betaproteobacteria</taxon>
        <taxon>Burkholderiales</taxon>
        <taxon>Sphaerotilaceae</taxon>
        <taxon>Roseateles</taxon>
    </lineage>
</organism>
<dbReference type="Proteomes" id="UP001180453">
    <property type="component" value="Unassembled WGS sequence"/>
</dbReference>
<dbReference type="RefSeq" id="WP_310260220.1">
    <property type="nucleotide sequence ID" value="NZ_JAVDXU010000001.1"/>
</dbReference>
<dbReference type="EMBL" id="JAVDXU010000001">
    <property type="protein sequence ID" value="MDR7267803.1"/>
    <property type="molecule type" value="Genomic_DNA"/>
</dbReference>
<protein>
    <submittedName>
        <fullName evidence="1">TPR repeat protein</fullName>
    </submittedName>
</protein>
<dbReference type="SMART" id="SM00671">
    <property type="entry name" value="SEL1"/>
    <property type="match status" value="3"/>
</dbReference>